<dbReference type="Proteomes" id="UP000471465">
    <property type="component" value="Unassembled WGS sequence"/>
</dbReference>
<organism evidence="1 2">
    <name type="scientific">Psychrobacter nivimaris</name>
    <dbReference type="NCBI Taxonomy" id="281738"/>
    <lineage>
        <taxon>Bacteria</taxon>
        <taxon>Pseudomonadati</taxon>
        <taxon>Pseudomonadota</taxon>
        <taxon>Gammaproteobacteria</taxon>
        <taxon>Moraxellales</taxon>
        <taxon>Moraxellaceae</taxon>
        <taxon>Psychrobacter</taxon>
    </lineage>
</organism>
<evidence type="ECO:0000313" key="2">
    <source>
        <dbReference type="Proteomes" id="UP000471465"/>
    </source>
</evidence>
<keyword evidence="2" id="KW-1185">Reference proteome</keyword>
<gene>
    <name evidence="1" type="ORF">FQV37_1411</name>
</gene>
<dbReference type="RefSeq" id="WP_160022913.1">
    <property type="nucleotide sequence ID" value="NZ_VZIZ01000026.1"/>
</dbReference>
<reference evidence="1 2" key="1">
    <citation type="submission" date="2019-09" db="EMBL/GenBank/DDBJ databases">
        <title>Draft genome sequence of Psychrobacter nivimaris LAMA 639, in search for biotechnological relevant genes.</title>
        <authorList>
            <person name="Lima A.O.S."/>
            <person name="Staloch B.E.K."/>
            <person name="Freitas R.C."/>
            <person name="Niero H."/>
            <person name="Silva M.A.C."/>
        </authorList>
    </citation>
    <scope>NUCLEOTIDE SEQUENCE [LARGE SCALE GENOMIC DNA]</scope>
    <source>
        <strain evidence="1 2">LAMA 639</strain>
    </source>
</reference>
<accession>A0A6N7BWM3</accession>
<name>A0A6N7BWM3_9GAMM</name>
<comment type="caution">
    <text evidence="1">The sequence shown here is derived from an EMBL/GenBank/DDBJ whole genome shotgun (WGS) entry which is preliminary data.</text>
</comment>
<proteinExistence type="predicted"/>
<protein>
    <submittedName>
        <fullName evidence="1">Uncharacterized protein</fullName>
    </submittedName>
</protein>
<dbReference type="EMBL" id="VZIZ01000026">
    <property type="protein sequence ID" value="KAF0568075.1"/>
    <property type="molecule type" value="Genomic_DNA"/>
</dbReference>
<evidence type="ECO:0000313" key="1">
    <source>
        <dbReference type="EMBL" id="KAF0568075.1"/>
    </source>
</evidence>
<sequence>MIAELQGSELTKAILENVSNYVWCAVSNVSDDYAIATIDNGYYELLVPIVAFNNDQFVCDKGELWEHAVSVKRVALTQDDVGL</sequence>
<dbReference type="AlphaFoldDB" id="A0A6N7BWM3"/>